<protein>
    <submittedName>
        <fullName evidence="6">Glyoxylate/hydroxypyruvate reductase B</fullName>
    </submittedName>
</protein>
<dbReference type="Gene3D" id="3.40.50.720">
    <property type="entry name" value="NAD(P)-binding Rossmann-like Domain"/>
    <property type="match status" value="2"/>
</dbReference>
<evidence type="ECO:0000259" key="5">
    <source>
        <dbReference type="Pfam" id="PF02826"/>
    </source>
</evidence>
<dbReference type="AlphaFoldDB" id="A0A098B461"/>
<dbReference type="GO" id="GO:0030267">
    <property type="term" value="F:glyoxylate reductase (NADPH) activity"/>
    <property type="evidence" value="ECO:0007669"/>
    <property type="project" value="TreeGrafter"/>
</dbReference>
<dbReference type="PANTHER" id="PTHR10996:SF283">
    <property type="entry name" value="GLYOXYLATE_HYDROXYPYRUVATE REDUCTASE B"/>
    <property type="match status" value="1"/>
</dbReference>
<dbReference type="PATRIC" id="fig|49338.4.peg.4017"/>
<dbReference type="RefSeq" id="WP_208926164.1">
    <property type="nucleotide sequence ID" value="NZ_JAYFNZ010000015.1"/>
</dbReference>
<evidence type="ECO:0000313" key="6">
    <source>
        <dbReference type="EMBL" id="CDX03629.1"/>
    </source>
</evidence>
<dbReference type="SUPFAM" id="SSF52283">
    <property type="entry name" value="Formate/glycerate dehydrogenase catalytic domain-like"/>
    <property type="match status" value="1"/>
</dbReference>
<evidence type="ECO:0000256" key="3">
    <source>
        <dbReference type="RuleBase" id="RU003719"/>
    </source>
</evidence>
<evidence type="ECO:0000259" key="4">
    <source>
        <dbReference type="Pfam" id="PF00389"/>
    </source>
</evidence>
<evidence type="ECO:0000256" key="1">
    <source>
        <dbReference type="ARBA" id="ARBA00005854"/>
    </source>
</evidence>
<accession>A0A098B461</accession>
<name>A0A098B461_DESHA</name>
<keyword evidence="2 3" id="KW-0560">Oxidoreductase</keyword>
<gene>
    <name evidence="6" type="ORF">DPCES_3743</name>
</gene>
<dbReference type="PROSITE" id="PS00065">
    <property type="entry name" value="D_2_HYDROXYACID_DH_1"/>
    <property type="match status" value="1"/>
</dbReference>
<feature type="domain" description="D-isomer specific 2-hydroxyacid dehydrogenase catalytic" evidence="4">
    <location>
        <begin position="16"/>
        <end position="329"/>
    </location>
</feature>
<dbReference type="InterPro" id="IPR006139">
    <property type="entry name" value="D-isomer_2_OHA_DH_cat_dom"/>
</dbReference>
<dbReference type="SUPFAM" id="SSF51735">
    <property type="entry name" value="NAD(P)-binding Rossmann-fold domains"/>
    <property type="match status" value="1"/>
</dbReference>
<feature type="domain" description="D-isomer specific 2-hydroxyacid dehydrogenase NAD-binding" evidence="5">
    <location>
        <begin position="119"/>
        <end position="298"/>
    </location>
</feature>
<dbReference type="PANTHER" id="PTHR10996">
    <property type="entry name" value="2-HYDROXYACID DEHYDROGENASE-RELATED"/>
    <property type="match status" value="1"/>
</dbReference>
<dbReference type="Pfam" id="PF02826">
    <property type="entry name" value="2-Hacid_dh_C"/>
    <property type="match status" value="1"/>
</dbReference>
<organism evidence="6">
    <name type="scientific">Desulfitobacterium hafniense</name>
    <name type="common">Desulfitobacterium frappieri</name>
    <dbReference type="NCBI Taxonomy" id="49338"/>
    <lineage>
        <taxon>Bacteria</taxon>
        <taxon>Bacillati</taxon>
        <taxon>Bacillota</taxon>
        <taxon>Clostridia</taxon>
        <taxon>Eubacteriales</taxon>
        <taxon>Desulfitobacteriaceae</taxon>
        <taxon>Desulfitobacterium</taxon>
    </lineage>
</organism>
<sequence>MVSKCGILKDGSKPKVLIARQVPQEVEEWIGRHCEYSKWEGSGDIPRSELLKRLGDVDGLLINREKIDGELLDAAPKLKIVANISVGYNNFDIGEMQARKVLGTHTPNVLDDTVADLVFGLMFSTARRLCELDRYVKAGRWNETVTPDLFGMDVHHQTLGIIGMGRIGRALAQRGKWGFDMNILYHNRSRHPEAEQRFNAQYCTLEELLQRSDFVVLLAPLSPQTVNLMSGREFGLMKRSAVFISASRGETVDEEALVEALREGRILGAGLDVYRKEPIPPDHPLLCFKNVVTLPHLGSATTRTRLAMARMAAENLLIGLKREIPPQCVPELKHLVL</sequence>
<dbReference type="EMBL" id="LK996017">
    <property type="protein sequence ID" value="CDX03629.1"/>
    <property type="molecule type" value="Genomic_DNA"/>
</dbReference>
<comment type="similarity">
    <text evidence="1 3">Belongs to the D-isomer specific 2-hydroxyacid dehydrogenase family.</text>
</comment>
<dbReference type="GO" id="GO:0051287">
    <property type="term" value="F:NAD binding"/>
    <property type="evidence" value="ECO:0007669"/>
    <property type="project" value="InterPro"/>
</dbReference>
<dbReference type="InterPro" id="IPR036291">
    <property type="entry name" value="NAD(P)-bd_dom_sf"/>
</dbReference>
<dbReference type="GO" id="GO:0016618">
    <property type="term" value="F:hydroxypyruvate reductase [NAD(P)H] activity"/>
    <property type="evidence" value="ECO:0007669"/>
    <property type="project" value="TreeGrafter"/>
</dbReference>
<reference evidence="6" key="1">
    <citation type="submission" date="2014-07" db="EMBL/GenBank/DDBJ databases">
        <authorList>
            <person name="Hornung V.Bastian."/>
        </authorList>
    </citation>
    <scope>NUCLEOTIDE SEQUENCE</scope>
    <source>
        <strain evidence="6">PCE-S</strain>
    </source>
</reference>
<dbReference type="InterPro" id="IPR029752">
    <property type="entry name" value="D-isomer_DH_CS1"/>
</dbReference>
<dbReference type="InterPro" id="IPR006140">
    <property type="entry name" value="D-isomer_DH_NAD-bd"/>
</dbReference>
<dbReference type="FunFam" id="3.40.50.720:FF:000462">
    <property type="entry name" value="Glyoxylate reductase (NADP+)"/>
    <property type="match status" value="1"/>
</dbReference>
<dbReference type="GO" id="GO:0005829">
    <property type="term" value="C:cytosol"/>
    <property type="evidence" value="ECO:0007669"/>
    <property type="project" value="TreeGrafter"/>
</dbReference>
<keyword evidence="6" id="KW-0670">Pyruvate</keyword>
<dbReference type="Pfam" id="PF00389">
    <property type="entry name" value="2-Hacid_dh"/>
    <property type="match status" value="1"/>
</dbReference>
<dbReference type="CDD" id="cd05301">
    <property type="entry name" value="GDH"/>
    <property type="match status" value="1"/>
</dbReference>
<evidence type="ECO:0000256" key="2">
    <source>
        <dbReference type="ARBA" id="ARBA00023002"/>
    </source>
</evidence>
<proteinExistence type="inferred from homology"/>
<dbReference type="InterPro" id="IPR050223">
    <property type="entry name" value="D-isomer_2-hydroxyacid_DH"/>
</dbReference>